<dbReference type="OrthoDB" id="2880030at2"/>
<evidence type="ECO:0000313" key="1">
    <source>
        <dbReference type="EMBL" id="RWR06537.1"/>
    </source>
</evidence>
<accession>A0A443ILW9</accession>
<name>A0A443ILW9_9BACI</name>
<dbReference type="EMBL" id="QYTU02000035">
    <property type="protein sequence ID" value="RWR06537.1"/>
    <property type="molecule type" value="Genomic_DNA"/>
</dbReference>
<dbReference type="AlphaFoldDB" id="A0A443ILW9"/>
<reference evidence="1" key="1">
    <citation type="submission" date="2018-12" db="EMBL/GenBank/DDBJ databases">
        <authorList>
            <person name="Sun L."/>
            <person name="Chen Z."/>
        </authorList>
    </citation>
    <scope>NUCLEOTIDE SEQUENCE [LARGE SCALE GENOMIC DNA]</scope>
    <source>
        <strain evidence="1">DSM 16012</strain>
    </source>
</reference>
<sequence length="178" mass="20102">MPASIILNLLAATGLLFSYTPGDSSIHTPQAIQLKDSEASGVTDKRGMEIIAVDLADDFILPLHPDGNSLGLKTKEDYMNYYKNISDPDLAEEFLNAFFIEENGVMEHIPTEPPLWFDSSLPYEFKQLSDKEMAISQFSSIELYGPTTLTVFYKKRDGNKWIIDDVHYETEREGLNEV</sequence>
<dbReference type="Proteomes" id="UP000273811">
    <property type="component" value="Unassembled WGS sequence"/>
</dbReference>
<gene>
    <name evidence="1" type="ORF">D4N35_014155</name>
</gene>
<organism evidence="1 2">
    <name type="scientific">Siminovitchia fortis</name>
    <dbReference type="NCBI Taxonomy" id="254758"/>
    <lineage>
        <taxon>Bacteria</taxon>
        <taxon>Bacillati</taxon>
        <taxon>Bacillota</taxon>
        <taxon>Bacilli</taxon>
        <taxon>Bacillales</taxon>
        <taxon>Bacillaceae</taxon>
        <taxon>Siminovitchia</taxon>
    </lineage>
</organism>
<keyword evidence="2" id="KW-1185">Reference proteome</keyword>
<protein>
    <recommendedName>
        <fullName evidence="3">DUF3828 domain-containing protein</fullName>
    </recommendedName>
</protein>
<dbReference type="RefSeq" id="WP_120074800.1">
    <property type="nucleotide sequence ID" value="NZ_CP126113.1"/>
</dbReference>
<proteinExistence type="predicted"/>
<evidence type="ECO:0000313" key="2">
    <source>
        <dbReference type="Proteomes" id="UP000273811"/>
    </source>
</evidence>
<comment type="caution">
    <text evidence="1">The sequence shown here is derived from an EMBL/GenBank/DDBJ whole genome shotgun (WGS) entry which is preliminary data.</text>
</comment>
<evidence type="ECO:0008006" key="3">
    <source>
        <dbReference type="Google" id="ProtNLM"/>
    </source>
</evidence>